<dbReference type="PROSITE" id="PS51375">
    <property type="entry name" value="PPR"/>
    <property type="match status" value="7"/>
</dbReference>
<dbReference type="FunFam" id="1.25.40.10:FF:000031">
    <property type="entry name" value="Pentatricopeptide repeat-containing protein mitochondrial"/>
    <property type="match status" value="1"/>
</dbReference>
<organism evidence="4 5">
    <name type="scientific">Ricinus communis</name>
    <name type="common">Castor bean</name>
    <dbReference type="NCBI Taxonomy" id="3988"/>
    <lineage>
        <taxon>Eukaryota</taxon>
        <taxon>Viridiplantae</taxon>
        <taxon>Streptophyta</taxon>
        <taxon>Embryophyta</taxon>
        <taxon>Tracheophyta</taxon>
        <taxon>Spermatophyta</taxon>
        <taxon>Magnoliopsida</taxon>
        <taxon>eudicotyledons</taxon>
        <taxon>Gunneridae</taxon>
        <taxon>Pentapetalae</taxon>
        <taxon>rosids</taxon>
        <taxon>fabids</taxon>
        <taxon>Malpighiales</taxon>
        <taxon>Euphorbiaceae</taxon>
        <taxon>Acalyphoideae</taxon>
        <taxon>Acalypheae</taxon>
        <taxon>Ricinus</taxon>
    </lineage>
</organism>
<name>B9TB04_RICCO</name>
<dbReference type="InterPro" id="IPR011990">
    <property type="entry name" value="TPR-like_helical_dom_sf"/>
</dbReference>
<keyword evidence="2" id="KW-0677">Repeat</keyword>
<dbReference type="FunFam" id="1.25.40.10:FF:001226">
    <property type="entry name" value="Pentatricopeptide repeat-containing protein At3g03580"/>
    <property type="match status" value="1"/>
</dbReference>
<dbReference type="PANTHER" id="PTHR47926:SF533">
    <property type="entry name" value="DYW DOMAIN-CONTAINING PROTEIN"/>
    <property type="match status" value="1"/>
</dbReference>
<dbReference type="AlphaFoldDB" id="B9TB04"/>
<feature type="repeat" description="PPR" evidence="3">
    <location>
        <begin position="368"/>
        <end position="398"/>
    </location>
</feature>
<comment type="similarity">
    <text evidence="1">Belongs to the PPR family. PCMP-H subfamily.</text>
</comment>
<dbReference type="FunCoup" id="B9TB04">
    <property type="interactions" value="82"/>
</dbReference>
<keyword evidence="5" id="KW-1185">Reference proteome</keyword>
<protein>
    <submittedName>
        <fullName evidence="4">Pentatricopeptide repeat-containing protein, putative</fullName>
    </submittedName>
</protein>
<reference evidence="5" key="1">
    <citation type="journal article" date="2010" name="Nat. Biotechnol.">
        <title>Draft genome sequence of the oilseed species Ricinus communis.</title>
        <authorList>
            <person name="Chan A.P."/>
            <person name="Crabtree J."/>
            <person name="Zhao Q."/>
            <person name="Lorenzi H."/>
            <person name="Orvis J."/>
            <person name="Puiu D."/>
            <person name="Melake-Berhan A."/>
            <person name="Jones K.M."/>
            <person name="Redman J."/>
            <person name="Chen G."/>
            <person name="Cahoon E.B."/>
            <person name="Gedil M."/>
            <person name="Stanke M."/>
            <person name="Haas B.J."/>
            <person name="Wortman J.R."/>
            <person name="Fraser-Liggett C.M."/>
            <person name="Ravel J."/>
            <person name="Rabinowicz P.D."/>
        </authorList>
    </citation>
    <scope>NUCLEOTIDE SEQUENCE [LARGE SCALE GENOMIC DNA]</scope>
    <source>
        <strain evidence="5">cv. Hale</strain>
    </source>
</reference>
<feature type="repeat" description="PPR" evidence="3">
    <location>
        <begin position="500"/>
        <end position="534"/>
    </location>
</feature>
<evidence type="ECO:0000313" key="4">
    <source>
        <dbReference type="EMBL" id="EEF26960.1"/>
    </source>
</evidence>
<dbReference type="InterPro" id="IPR046960">
    <property type="entry name" value="PPR_At4g14850-like_plant"/>
</dbReference>
<feature type="non-terminal residue" evidence="4">
    <location>
        <position position="1"/>
    </location>
</feature>
<feature type="repeat" description="PPR" evidence="3">
    <location>
        <begin position="399"/>
        <end position="433"/>
    </location>
</feature>
<feature type="repeat" description="PPR" evidence="3">
    <location>
        <begin position="199"/>
        <end position="229"/>
    </location>
</feature>
<dbReference type="InParanoid" id="B9TB04"/>
<sequence length="563" mass="63268">WNSVIRALTHNGLFSKALDLYFKMKDFNVKPDTYTFPSVINACAALGDFEIGNVVQNHVLEIGFGFDLYIGNALVDMYARFGDLVKARNVFEEMTHRDIVSWNSLISGYSANGYWDEALEIYYELRIAGLKPDNFTLSSVLPACGGLLAVKEGEVIHGLVEKLGMNIDVIMSNGLLSMYFKFGRLMDAQRVFNKMVVKDYVSWNTLICGYCQMELFEESIQLFREMVKRFRPDLLTITSVLRACGLLRDLEFGKFVHDYILRSGIEFDVTASNIVIDTYAKCGDLLASRKAFDRIKCRDSVSWNTLINGYIQSRSYGEGVKLFKKMKMDLKPDSITFVTLLSISTRLADTELGKEIHCDLAKLGFDSDLVVSNALVDMYSKCGNVKDSLKVFENMKVRDIVTWNTIIAACVQAEDCTLAFRMISQMRNEELIPDMGTLLGILPICSLIAAKRQGKEVHACTFKFGFESTVPVGNALIEMYSKCSNLKYCIRVFEDMKTKDVVTWTALVSAYGMYGEGKKALRAFAEMEEAGIIPDHIAFVAIIYACSHSGSVEEGLACFDHMK</sequence>
<dbReference type="EMBL" id="EQ976082">
    <property type="protein sequence ID" value="EEF26960.1"/>
    <property type="molecule type" value="Genomic_DNA"/>
</dbReference>
<dbReference type="Pfam" id="PF01535">
    <property type="entry name" value="PPR"/>
    <property type="match status" value="3"/>
</dbReference>
<dbReference type="GO" id="GO:0009451">
    <property type="term" value="P:RNA modification"/>
    <property type="evidence" value="ECO:0000318"/>
    <property type="project" value="GO_Central"/>
</dbReference>
<proteinExistence type="inferred from homology"/>
<dbReference type="PANTHER" id="PTHR47926">
    <property type="entry name" value="PENTATRICOPEPTIDE REPEAT-CONTAINING PROTEIN"/>
    <property type="match status" value="1"/>
</dbReference>
<evidence type="ECO:0000313" key="5">
    <source>
        <dbReference type="Proteomes" id="UP000008311"/>
    </source>
</evidence>
<feature type="repeat" description="PPR" evidence="3">
    <location>
        <begin position="98"/>
        <end position="132"/>
    </location>
</feature>
<feature type="repeat" description="PPR" evidence="3">
    <location>
        <begin position="299"/>
        <end position="329"/>
    </location>
</feature>
<gene>
    <name evidence="4" type="ORF">RCOM_2036010</name>
</gene>
<dbReference type="InterPro" id="IPR002885">
    <property type="entry name" value="PPR_rpt"/>
</dbReference>
<dbReference type="Gene3D" id="1.25.40.10">
    <property type="entry name" value="Tetratricopeptide repeat domain"/>
    <property type="match status" value="6"/>
</dbReference>
<dbReference type="GO" id="GO:0003723">
    <property type="term" value="F:RNA binding"/>
    <property type="evidence" value="ECO:0000318"/>
    <property type="project" value="GO_Central"/>
</dbReference>
<evidence type="ECO:0000256" key="1">
    <source>
        <dbReference type="ARBA" id="ARBA00006643"/>
    </source>
</evidence>
<dbReference type="FunFam" id="1.25.40.10:FF:000344">
    <property type="entry name" value="Pentatricopeptide repeat-containing protein"/>
    <property type="match status" value="1"/>
</dbReference>
<accession>B9TB04</accession>
<dbReference type="eggNOG" id="KOG4197">
    <property type="taxonomic scope" value="Eukaryota"/>
</dbReference>
<evidence type="ECO:0000256" key="2">
    <source>
        <dbReference type="ARBA" id="ARBA00022737"/>
    </source>
</evidence>
<feature type="repeat" description="PPR" evidence="3">
    <location>
        <begin position="1"/>
        <end position="31"/>
    </location>
</feature>
<dbReference type="NCBIfam" id="TIGR00756">
    <property type="entry name" value="PPR"/>
    <property type="match status" value="8"/>
</dbReference>
<dbReference type="STRING" id="3988.B9TB04"/>
<dbReference type="Proteomes" id="UP000008311">
    <property type="component" value="Unassembled WGS sequence"/>
</dbReference>
<evidence type="ECO:0000256" key="3">
    <source>
        <dbReference type="PROSITE-ProRule" id="PRU00708"/>
    </source>
</evidence>
<dbReference type="Pfam" id="PF13041">
    <property type="entry name" value="PPR_2"/>
    <property type="match status" value="5"/>
</dbReference>
<feature type="non-terminal residue" evidence="4">
    <location>
        <position position="563"/>
    </location>
</feature>
<dbReference type="FunFam" id="1.25.40.10:FF:000725">
    <property type="entry name" value="Pentatricopeptide repeat-containing protein At3g63370, chloroplastic"/>
    <property type="match status" value="1"/>
</dbReference>